<dbReference type="EMBL" id="GL883008">
    <property type="protein sequence ID" value="EGG23128.1"/>
    <property type="molecule type" value="Genomic_DNA"/>
</dbReference>
<dbReference type="Pfam" id="PF01485">
    <property type="entry name" value="IBR"/>
    <property type="match status" value="1"/>
</dbReference>
<evidence type="ECO:0000256" key="8">
    <source>
        <dbReference type="ARBA" id="ARBA00022833"/>
    </source>
</evidence>
<dbReference type="GO" id="GO:0016874">
    <property type="term" value="F:ligase activity"/>
    <property type="evidence" value="ECO:0007669"/>
    <property type="project" value="UniProtKB-KW"/>
</dbReference>
<dbReference type="InterPro" id="IPR017907">
    <property type="entry name" value="Znf_RING_CS"/>
</dbReference>
<dbReference type="FunFam" id="1.20.120.1750:FF:000007">
    <property type="entry name" value="RBR-type E3 ubiquitin transferase"/>
    <property type="match status" value="1"/>
</dbReference>
<dbReference type="InterPro" id="IPR047556">
    <property type="entry name" value="Rcat_RBR_TRIAD1"/>
</dbReference>
<evidence type="ECO:0000313" key="11">
    <source>
        <dbReference type="EMBL" id="EGG23128.1"/>
    </source>
</evidence>
<keyword evidence="3" id="KW-0808">Transferase</keyword>
<evidence type="ECO:0000256" key="5">
    <source>
        <dbReference type="ARBA" id="ARBA00022737"/>
    </source>
</evidence>
<dbReference type="GO" id="GO:0008270">
    <property type="term" value="F:zinc ion binding"/>
    <property type="evidence" value="ECO:0007669"/>
    <property type="project" value="UniProtKB-KW"/>
</dbReference>
<dbReference type="Pfam" id="PF22191">
    <property type="entry name" value="IBR_1"/>
    <property type="match status" value="1"/>
</dbReference>
<dbReference type="GO" id="GO:0016567">
    <property type="term" value="P:protein ubiquitination"/>
    <property type="evidence" value="ECO:0007669"/>
    <property type="project" value="InterPro"/>
</dbReference>
<dbReference type="PROSITE" id="PS00518">
    <property type="entry name" value="ZF_RING_1"/>
    <property type="match status" value="1"/>
</dbReference>
<dbReference type="InterPro" id="IPR044066">
    <property type="entry name" value="TRIAD_supradom"/>
</dbReference>
<accession>F4PNS5</accession>
<dbReference type="Gene3D" id="3.30.40.10">
    <property type="entry name" value="Zinc/RING finger domain, C3HC4 (zinc finger)"/>
    <property type="match status" value="1"/>
</dbReference>
<dbReference type="Pfam" id="PF19422">
    <property type="entry name" value="Ariadne"/>
    <property type="match status" value="1"/>
</dbReference>
<keyword evidence="4" id="KW-0479">Metal-binding</keyword>
<keyword evidence="12" id="KW-1185">Reference proteome</keyword>
<dbReference type="Proteomes" id="UP000007797">
    <property type="component" value="Unassembled WGS sequence"/>
</dbReference>
<dbReference type="PANTHER" id="PTHR11685">
    <property type="entry name" value="RBR FAMILY RING FINGER AND IBR DOMAIN-CONTAINING"/>
    <property type="match status" value="1"/>
</dbReference>
<evidence type="ECO:0000256" key="7">
    <source>
        <dbReference type="ARBA" id="ARBA00022786"/>
    </source>
</evidence>
<keyword evidence="5" id="KW-0677">Repeat</keyword>
<dbReference type="SUPFAM" id="SSF46934">
    <property type="entry name" value="UBA-like"/>
    <property type="match status" value="1"/>
</dbReference>
<organism evidence="11 12">
    <name type="scientific">Cavenderia fasciculata</name>
    <name type="common">Slime mold</name>
    <name type="synonym">Dictyostelium fasciculatum</name>
    <dbReference type="NCBI Taxonomy" id="261658"/>
    <lineage>
        <taxon>Eukaryota</taxon>
        <taxon>Amoebozoa</taxon>
        <taxon>Evosea</taxon>
        <taxon>Eumycetozoa</taxon>
        <taxon>Dictyostelia</taxon>
        <taxon>Acytosteliales</taxon>
        <taxon>Cavenderiaceae</taxon>
        <taxon>Cavenderia</taxon>
    </lineage>
</organism>
<dbReference type="EC" id="2.3.2.31" evidence="2"/>
<evidence type="ECO:0000256" key="6">
    <source>
        <dbReference type="ARBA" id="ARBA00022771"/>
    </source>
</evidence>
<keyword evidence="11" id="KW-0436">Ligase</keyword>
<dbReference type="Pfam" id="PF21235">
    <property type="entry name" value="UBA_ARI1"/>
    <property type="match status" value="1"/>
</dbReference>
<dbReference type="CDD" id="cd16773">
    <property type="entry name" value="RING-HC_RBR_TRIAD1"/>
    <property type="match status" value="1"/>
</dbReference>
<gene>
    <name evidence="11" type="ORF">DFA_05258</name>
</gene>
<dbReference type="InterPro" id="IPR048962">
    <property type="entry name" value="ARIH1-like_UBL"/>
</dbReference>
<dbReference type="InterPro" id="IPR002867">
    <property type="entry name" value="IBR_dom"/>
</dbReference>
<dbReference type="OrthoDB" id="10009520at2759"/>
<keyword evidence="7" id="KW-0833">Ubl conjugation pathway</keyword>
<dbReference type="SMART" id="SM00647">
    <property type="entry name" value="IBR"/>
    <property type="match status" value="2"/>
</dbReference>
<evidence type="ECO:0000256" key="1">
    <source>
        <dbReference type="ARBA" id="ARBA00001798"/>
    </source>
</evidence>
<protein>
    <recommendedName>
        <fullName evidence="2">RBR-type E3 ubiquitin transferase</fullName>
        <ecNumber evidence="2">2.3.2.31</ecNumber>
    </recommendedName>
</protein>
<feature type="domain" description="RING-type" evidence="10">
    <location>
        <begin position="202"/>
        <end position="404"/>
    </location>
</feature>
<reference evidence="12" key="1">
    <citation type="journal article" date="2011" name="Genome Res.">
        <title>Phylogeny-wide analysis of social amoeba genomes highlights ancient origins for complex intercellular communication.</title>
        <authorList>
            <person name="Heidel A.J."/>
            <person name="Lawal H.M."/>
            <person name="Felder M."/>
            <person name="Schilde C."/>
            <person name="Helps N.R."/>
            <person name="Tunggal B."/>
            <person name="Rivero F."/>
            <person name="John U."/>
            <person name="Schleicher M."/>
            <person name="Eichinger L."/>
            <person name="Platzer M."/>
            <person name="Noegel A.A."/>
            <person name="Schaap P."/>
            <person name="Gloeckner G."/>
        </authorList>
    </citation>
    <scope>NUCLEOTIDE SEQUENCE [LARGE SCALE GENOMIC DNA]</scope>
    <source>
        <strain evidence="12">SH3</strain>
    </source>
</reference>
<dbReference type="InterPro" id="IPR009060">
    <property type="entry name" value="UBA-like_sf"/>
</dbReference>
<comment type="catalytic activity">
    <reaction evidence="1">
        <text>[E2 ubiquitin-conjugating enzyme]-S-ubiquitinyl-L-cysteine + [acceptor protein]-L-lysine = [E2 ubiquitin-conjugating enzyme]-L-cysteine + [acceptor protein]-N(6)-ubiquitinyl-L-lysine.</text>
        <dbReference type="EC" id="2.3.2.31"/>
    </reaction>
</comment>
<dbReference type="KEGG" id="dfa:DFA_05258"/>
<keyword evidence="8" id="KW-0862">Zinc</keyword>
<dbReference type="GO" id="GO:0061630">
    <property type="term" value="F:ubiquitin protein ligase activity"/>
    <property type="evidence" value="ECO:0007669"/>
    <property type="project" value="UniProtKB-EC"/>
</dbReference>
<dbReference type="Gene3D" id="1.10.8.10">
    <property type="entry name" value="DNA helicase RuvA subunit, C-terminal domain"/>
    <property type="match status" value="1"/>
</dbReference>
<dbReference type="GeneID" id="14875398"/>
<dbReference type="SUPFAM" id="SSF57850">
    <property type="entry name" value="RING/U-box"/>
    <property type="match status" value="3"/>
</dbReference>
<dbReference type="CDD" id="cd20360">
    <property type="entry name" value="Rcat_RBR_TRIAD1"/>
    <property type="match status" value="1"/>
</dbReference>
<keyword evidence="6" id="KW-0863">Zinc-finger</keyword>
<dbReference type="InterPro" id="IPR031127">
    <property type="entry name" value="E3_UB_ligase_RBR"/>
</dbReference>
<name>F4PNS5_CACFS</name>
<dbReference type="OMA" id="PYAYYMD"/>
<dbReference type="PROSITE" id="PS51873">
    <property type="entry name" value="TRIAD"/>
    <property type="match status" value="1"/>
</dbReference>
<evidence type="ECO:0000259" key="10">
    <source>
        <dbReference type="PROSITE" id="PS51873"/>
    </source>
</evidence>
<evidence type="ECO:0000256" key="9">
    <source>
        <dbReference type="SAM" id="MobiDB-lite"/>
    </source>
</evidence>
<sequence>MDTLLAQMVDMGFDAEVSRFALEQTHCAGVQPAIEFIYAMNDKPNAAGFKPSTPQRQTTTTIDNNNNNNNNTSSLGRQGTSSLSQPTKKIRTSIRDSNESFDSDEEYYQDVDDYEFDSPIVEVANVTNTVIQASEIAKTALKEIEKITNITDATPCAATLMLLKYQWNSNKLLEQYYEDPDRVMKQAGVPEKEEFTAFASVKGEDCIVCMDDLSRKNGCFLSCNHAACVQCWTTYVEGKISEGESISMTCLAYKCGTIVSDSFIKKVIPQYYNKYLERLALTFVDKNPNMRWCPTAGCGNALKADSQSESIAQCTCGFRICFKCNQESHIPASCDQVKQWKKKCEDDSETANWISSHTQDCPKCHSAIEKNGGCNHMSCKKCTHEFCWICMGNWKGHSNCNAYKKEENSNKSETKKALERYLFYFHRYNTHEQSKKFETKLRKGALDTIMAFQNKKDKRWIDVKFIETSTEVLIQCRRTLKYTYVFGFYLQDGAEKNLFEYLQNDLERTTENLSGMLEKGEDQNVQQLKEMTNLASTKLNHLIEGVEEGLTAHGTKKKF</sequence>
<dbReference type="STRING" id="1054147.F4PNS5"/>
<evidence type="ECO:0000313" key="12">
    <source>
        <dbReference type="Proteomes" id="UP000007797"/>
    </source>
</evidence>
<feature type="compositionally biased region" description="Low complexity" evidence="9">
    <location>
        <begin position="58"/>
        <end position="72"/>
    </location>
</feature>
<feature type="region of interest" description="Disordered" evidence="9">
    <location>
        <begin position="47"/>
        <end position="104"/>
    </location>
</feature>
<dbReference type="InterPro" id="IPR045840">
    <property type="entry name" value="Ariadne"/>
</dbReference>
<evidence type="ECO:0000256" key="2">
    <source>
        <dbReference type="ARBA" id="ARBA00012251"/>
    </source>
</evidence>
<dbReference type="InterPro" id="IPR013083">
    <property type="entry name" value="Znf_RING/FYVE/PHD"/>
</dbReference>
<proteinExistence type="predicted"/>
<feature type="compositionally biased region" description="Polar residues" evidence="9">
    <location>
        <begin position="73"/>
        <end position="87"/>
    </location>
</feature>
<evidence type="ECO:0000256" key="4">
    <source>
        <dbReference type="ARBA" id="ARBA00022723"/>
    </source>
</evidence>
<evidence type="ECO:0000256" key="3">
    <source>
        <dbReference type="ARBA" id="ARBA00022679"/>
    </source>
</evidence>
<dbReference type="RefSeq" id="XP_004360979.1">
    <property type="nucleotide sequence ID" value="XM_004360922.1"/>
</dbReference>
<dbReference type="Gene3D" id="1.20.120.1750">
    <property type="match status" value="1"/>
</dbReference>
<dbReference type="AlphaFoldDB" id="F4PNS5"/>